<gene>
    <name evidence="2" type="ORF">SAMN05660462_00854</name>
</gene>
<dbReference type="RefSeq" id="WP_280140109.1">
    <property type="nucleotide sequence ID" value="NZ_FNQE01000007.1"/>
</dbReference>
<dbReference type="AlphaFoldDB" id="A0A1H3MKD3"/>
<sequence length="41" mass="4550">MTDAASKQGCGFFDGEIIWLIIIILIIFFCFSGSNCGFGKW</sequence>
<protein>
    <submittedName>
        <fullName evidence="2">Uncharacterized protein</fullName>
    </submittedName>
</protein>
<accession>A0A1H3MKD3</accession>
<reference evidence="2 3" key="1">
    <citation type="submission" date="2016-10" db="EMBL/GenBank/DDBJ databases">
        <authorList>
            <person name="de Groot N.N."/>
        </authorList>
    </citation>
    <scope>NUCLEOTIDE SEQUENCE [LARGE SCALE GENOMIC DNA]</scope>
    <source>
        <strain evidence="2 3">DSM 21650</strain>
    </source>
</reference>
<proteinExistence type="predicted"/>
<evidence type="ECO:0000313" key="3">
    <source>
        <dbReference type="Proteomes" id="UP000198625"/>
    </source>
</evidence>
<feature type="transmembrane region" description="Helical" evidence="1">
    <location>
        <begin position="17"/>
        <end position="38"/>
    </location>
</feature>
<dbReference type="Proteomes" id="UP000198625">
    <property type="component" value="Unassembled WGS sequence"/>
</dbReference>
<keyword evidence="3" id="KW-1185">Reference proteome</keyword>
<evidence type="ECO:0000256" key="1">
    <source>
        <dbReference type="SAM" id="Phobius"/>
    </source>
</evidence>
<name>A0A1H3MKD3_9FIRM</name>
<organism evidence="2 3">
    <name type="scientific">Proteiniborus ethanoligenes</name>
    <dbReference type="NCBI Taxonomy" id="415015"/>
    <lineage>
        <taxon>Bacteria</taxon>
        <taxon>Bacillati</taxon>
        <taxon>Bacillota</taxon>
        <taxon>Clostridia</taxon>
        <taxon>Eubacteriales</taxon>
        <taxon>Proteiniborus</taxon>
    </lineage>
</organism>
<dbReference type="EMBL" id="FNQE01000007">
    <property type="protein sequence ID" value="SDY77172.1"/>
    <property type="molecule type" value="Genomic_DNA"/>
</dbReference>
<keyword evidence="1" id="KW-0812">Transmembrane</keyword>
<evidence type="ECO:0000313" key="2">
    <source>
        <dbReference type="EMBL" id="SDY77172.1"/>
    </source>
</evidence>
<keyword evidence="1" id="KW-1133">Transmembrane helix</keyword>
<keyword evidence="1" id="KW-0472">Membrane</keyword>